<accession>F3KPX3</accession>
<dbReference type="RefSeq" id="WP_006296459.1">
    <property type="nucleotide sequence ID" value="NZ_AEGR01000029.1"/>
</dbReference>
<organism evidence="3 4">
    <name type="scientific">Hylemonella gracilis ATCC 19624</name>
    <dbReference type="NCBI Taxonomy" id="887062"/>
    <lineage>
        <taxon>Bacteria</taxon>
        <taxon>Pseudomonadati</taxon>
        <taxon>Pseudomonadota</taxon>
        <taxon>Betaproteobacteria</taxon>
        <taxon>Burkholderiales</taxon>
        <taxon>Comamonadaceae</taxon>
        <taxon>Hylemonella</taxon>
    </lineage>
</organism>
<dbReference type="EMBL" id="AEGR01000029">
    <property type="protein sequence ID" value="EGI78141.1"/>
    <property type="molecule type" value="Genomic_DNA"/>
</dbReference>
<dbReference type="InterPro" id="IPR042100">
    <property type="entry name" value="Bug_dom1"/>
</dbReference>
<dbReference type="STRING" id="887062.HGR_02428"/>
<dbReference type="eggNOG" id="COG3181">
    <property type="taxonomic scope" value="Bacteria"/>
</dbReference>
<keyword evidence="4" id="KW-1185">Reference proteome</keyword>
<feature type="chain" id="PRO_5003302645" evidence="2">
    <location>
        <begin position="34"/>
        <end position="335"/>
    </location>
</feature>
<dbReference type="PIRSF" id="PIRSF017082">
    <property type="entry name" value="YflP"/>
    <property type="match status" value="1"/>
</dbReference>
<evidence type="ECO:0000256" key="1">
    <source>
        <dbReference type="ARBA" id="ARBA00006987"/>
    </source>
</evidence>
<sequence length="335" mass="34435">MQRRNLIRRSLAASTLLLSGACASLFAALPAAAQGSWPTGKAITYMVPFAPGGNTDTLARLIAPALSTALGTPVIIDNKGGAGGSVGSAIAARAPADGYTILGGTISSHAINVSMYAKIDYDPIKSFTPVAMLGSGPLVLVVPSSSPYKTLADVMAASKARSGGLSAASAGTGTSMHMALELLAFQSGVKFTHVPYKGSGPAVQDVIGGQVDMMFDTTLIVGPHIESGKLRPIAVTSSKRLDSLPNVPTISEAGQKGFDMGSWQAVFAPAGTPKPIVDRLHAEIMKIIATPDIQARLKSFGMVSSTMTPAQLADYQKAEVAKWAQVIKAAGIKAD</sequence>
<dbReference type="Gene3D" id="3.40.190.150">
    <property type="entry name" value="Bordetella uptake gene, domain 1"/>
    <property type="match status" value="1"/>
</dbReference>
<keyword evidence="2" id="KW-0732">Signal</keyword>
<dbReference type="Pfam" id="PF03401">
    <property type="entry name" value="TctC"/>
    <property type="match status" value="1"/>
</dbReference>
<evidence type="ECO:0000313" key="3">
    <source>
        <dbReference type="EMBL" id="EGI78141.1"/>
    </source>
</evidence>
<dbReference type="OrthoDB" id="8678477at2"/>
<evidence type="ECO:0000313" key="4">
    <source>
        <dbReference type="Proteomes" id="UP000016368"/>
    </source>
</evidence>
<proteinExistence type="inferred from homology"/>
<dbReference type="InterPro" id="IPR005064">
    <property type="entry name" value="BUG"/>
</dbReference>
<dbReference type="PROSITE" id="PS51257">
    <property type="entry name" value="PROKAR_LIPOPROTEIN"/>
    <property type="match status" value="1"/>
</dbReference>
<comment type="similarity">
    <text evidence="1">Belongs to the UPF0065 (bug) family.</text>
</comment>
<dbReference type="CDD" id="cd13578">
    <property type="entry name" value="PBP2_Bug27"/>
    <property type="match status" value="1"/>
</dbReference>
<dbReference type="Gene3D" id="3.40.190.10">
    <property type="entry name" value="Periplasmic binding protein-like II"/>
    <property type="match status" value="1"/>
</dbReference>
<evidence type="ECO:0000256" key="2">
    <source>
        <dbReference type="SAM" id="SignalP"/>
    </source>
</evidence>
<dbReference type="PANTHER" id="PTHR42928:SF5">
    <property type="entry name" value="BLR1237 PROTEIN"/>
    <property type="match status" value="1"/>
</dbReference>
<dbReference type="Proteomes" id="UP000016368">
    <property type="component" value="Unassembled WGS sequence"/>
</dbReference>
<protein>
    <submittedName>
        <fullName evidence="3">Uncharacterized protein</fullName>
    </submittedName>
</protein>
<dbReference type="PANTHER" id="PTHR42928">
    <property type="entry name" value="TRICARBOXYLATE-BINDING PROTEIN"/>
    <property type="match status" value="1"/>
</dbReference>
<comment type="caution">
    <text evidence="3">The sequence shown here is derived from an EMBL/GenBank/DDBJ whole genome shotgun (WGS) entry which is preliminary data.</text>
</comment>
<dbReference type="AlphaFoldDB" id="F3KPX3"/>
<feature type="signal peptide" evidence="2">
    <location>
        <begin position="1"/>
        <end position="33"/>
    </location>
</feature>
<reference evidence="3 4" key="1">
    <citation type="journal article" date="2011" name="EMBO J.">
        <title>Structural diversity of bacterial flagellar motors.</title>
        <authorList>
            <person name="Chen S."/>
            <person name="Beeby M."/>
            <person name="Murphy G.E."/>
            <person name="Leadbetter J.R."/>
            <person name="Hendrixson D.R."/>
            <person name="Briegel A."/>
            <person name="Li Z."/>
            <person name="Shi J."/>
            <person name="Tocheva E.I."/>
            <person name="Muller A."/>
            <person name="Dobro M.J."/>
            <person name="Jensen G.J."/>
        </authorList>
    </citation>
    <scope>NUCLEOTIDE SEQUENCE [LARGE SCALE GENOMIC DNA]</scope>
    <source>
        <strain evidence="3 4">ATCC 19624</strain>
    </source>
</reference>
<dbReference type="SUPFAM" id="SSF53850">
    <property type="entry name" value="Periplasmic binding protein-like II"/>
    <property type="match status" value="1"/>
</dbReference>
<gene>
    <name evidence="3" type="ORF">HGR_02428</name>
</gene>
<name>F3KPX3_9BURK</name>